<gene>
    <name evidence="3" type="ORF">HXX76_002015</name>
</gene>
<dbReference type="EMBL" id="JAEHOC010000003">
    <property type="protein sequence ID" value="KAG2443666.1"/>
    <property type="molecule type" value="Genomic_DNA"/>
</dbReference>
<accession>A0A835WA99</accession>
<dbReference type="AlphaFoldDB" id="A0A835WA99"/>
<name>A0A835WA99_CHLIN</name>
<keyword evidence="4" id="KW-1185">Reference proteome</keyword>
<dbReference type="SUPFAM" id="SSF55486">
    <property type="entry name" value="Metalloproteases ('zincins'), catalytic domain"/>
    <property type="match status" value="1"/>
</dbReference>
<reference evidence="3" key="1">
    <citation type="journal article" date="2020" name="bioRxiv">
        <title>Comparative genomics of Chlamydomonas.</title>
        <authorList>
            <person name="Craig R.J."/>
            <person name="Hasan A.R."/>
            <person name="Ness R.W."/>
            <person name="Keightley P.D."/>
        </authorList>
    </citation>
    <scope>NUCLEOTIDE SEQUENCE</scope>
    <source>
        <strain evidence="3">SAG 7.73</strain>
    </source>
</reference>
<feature type="domain" description="Peptidase M11 gametolysin" evidence="2">
    <location>
        <begin position="221"/>
        <end position="544"/>
    </location>
</feature>
<dbReference type="InterPro" id="IPR008752">
    <property type="entry name" value="Peptidase_M11"/>
</dbReference>
<dbReference type="Gene3D" id="3.40.390.10">
    <property type="entry name" value="Collagenase (Catalytic Domain)"/>
    <property type="match status" value="1"/>
</dbReference>
<evidence type="ECO:0000259" key="2">
    <source>
        <dbReference type="Pfam" id="PF05548"/>
    </source>
</evidence>
<feature type="region of interest" description="Disordered" evidence="1">
    <location>
        <begin position="604"/>
        <end position="698"/>
    </location>
</feature>
<organism evidence="3 4">
    <name type="scientific">Chlamydomonas incerta</name>
    <dbReference type="NCBI Taxonomy" id="51695"/>
    <lineage>
        <taxon>Eukaryota</taxon>
        <taxon>Viridiplantae</taxon>
        <taxon>Chlorophyta</taxon>
        <taxon>core chlorophytes</taxon>
        <taxon>Chlorophyceae</taxon>
        <taxon>CS clade</taxon>
        <taxon>Chlamydomonadales</taxon>
        <taxon>Chlamydomonadaceae</taxon>
        <taxon>Chlamydomonas</taxon>
    </lineage>
</organism>
<dbReference type="Proteomes" id="UP000650467">
    <property type="component" value="Unassembled WGS sequence"/>
</dbReference>
<proteinExistence type="predicted"/>
<evidence type="ECO:0000256" key="1">
    <source>
        <dbReference type="SAM" id="MobiDB-lite"/>
    </source>
</evidence>
<feature type="compositionally biased region" description="Pro residues" evidence="1">
    <location>
        <begin position="627"/>
        <end position="670"/>
    </location>
</feature>
<sequence length="698" mass="75609">MLQIETGELSVESVDPEPSAFRDLDPYDVTPRGDTVRRLLDRVDENRTVLTAVNFEPEAARGLVTGDVLEVPLTVTLSQATLEALQLDGGNASAYATGGARRRLSHAARSLRRQALEMHGSRRRLSEFVTFQGKLSALLRAVGAAGGQDDLSHLVPSASKAKIAGKPNGAKDLMIVGGQPVTVSSITLVMTASDCPKPRVAKSFNASWVAARWSNATAPAAGNNLERLHEVCSYGKLRFPNSSNAVYGPIDIPCTGFWKTGVDGKDLRPYNLNTSCGDPELFGLWDYAKSWLEKKDQAMFQNLKNIRRKIIVFPFAFRDRQDHCSFGGRGSVGCSEGHDCLTWLNPGLASLDVTMDTIFHELGHNIGLQHSGRNMCDKNGQCGVQEYEDRTCLMGIGAPKDRDKQYICTNAPQAYKAGWSSPIDRNGDAPFNGTIVYDQVIGNLENKEVLLPAMALTNNNHLRIVVDQTGVDRSKRALQRALFVSYRARVSGLSYDNGLSDNYHRRVFIHEFNETADNKASETAGDMPSSLILAVLDTKDNVTKLNKVITDDWGALPDNYTYVAPGGKGRLVIRVVKTRATNASIQLCHATAFEETDCSDGIDNDCDGLQDSDDPDCEDGGVAEDSSPPPPPGRAYNSPPPSPPPRPPPPPPSNPRLPSRPPPSPAPPPTKKQKPSPSASSKAAPPPPPTKKRNGSGR</sequence>
<evidence type="ECO:0000313" key="3">
    <source>
        <dbReference type="EMBL" id="KAG2443666.1"/>
    </source>
</evidence>
<dbReference type="InterPro" id="IPR024079">
    <property type="entry name" value="MetalloPept_cat_dom_sf"/>
</dbReference>
<dbReference type="GO" id="GO:0008237">
    <property type="term" value="F:metallopeptidase activity"/>
    <property type="evidence" value="ECO:0007669"/>
    <property type="project" value="InterPro"/>
</dbReference>
<feature type="compositionally biased region" description="Acidic residues" evidence="1">
    <location>
        <begin position="604"/>
        <end position="622"/>
    </location>
</feature>
<comment type="caution">
    <text evidence="3">The sequence shown here is derived from an EMBL/GenBank/DDBJ whole genome shotgun (WGS) entry which is preliminary data.</text>
</comment>
<dbReference type="OrthoDB" id="529266at2759"/>
<evidence type="ECO:0000313" key="4">
    <source>
        <dbReference type="Proteomes" id="UP000650467"/>
    </source>
</evidence>
<protein>
    <recommendedName>
        <fullName evidence="2">Peptidase M11 gametolysin domain-containing protein</fullName>
    </recommendedName>
</protein>
<dbReference type="Pfam" id="PF05548">
    <property type="entry name" value="Peptidase_M11"/>
    <property type="match status" value="1"/>
</dbReference>